<gene>
    <name evidence="1" type="ORF">GC098_08320</name>
</gene>
<accession>A0ABX1XSB0</accession>
<sequence length="103" mass="12479">MLIQDSYHFSRLIYNWEDRTGERRYHNLAPAQWIINKAVGVVLLNHFKNRLRVARGNAEIGKIYSSVPFDYENMPFFAIYHPDEKNQPIEFHWWFSFFLIPFV</sequence>
<dbReference type="EMBL" id="WHOA01000068">
    <property type="protein sequence ID" value="NOU71425.1"/>
    <property type="molecule type" value="Genomic_DNA"/>
</dbReference>
<reference evidence="1 2" key="1">
    <citation type="submission" date="2019-10" db="EMBL/GenBank/DDBJ databases">
        <title>Description of Paenibacillus terrestris sp. nov.</title>
        <authorList>
            <person name="Carlier A."/>
            <person name="Qi S."/>
        </authorList>
    </citation>
    <scope>NUCLEOTIDE SEQUENCE [LARGE SCALE GENOMIC DNA]</scope>
    <source>
        <strain evidence="1 2">LMG 31458</strain>
    </source>
</reference>
<protein>
    <submittedName>
        <fullName evidence="1">Uncharacterized protein</fullName>
    </submittedName>
</protein>
<dbReference type="RefSeq" id="WP_171642810.1">
    <property type="nucleotide sequence ID" value="NZ_WHOA01000068.1"/>
</dbReference>
<dbReference type="Proteomes" id="UP000616779">
    <property type="component" value="Unassembled WGS sequence"/>
</dbReference>
<proteinExistence type="predicted"/>
<name>A0ABX1XSB0_9BACL</name>
<comment type="caution">
    <text evidence="1">The sequence shown here is derived from an EMBL/GenBank/DDBJ whole genome shotgun (WGS) entry which is preliminary data.</text>
</comment>
<organism evidence="1 2">
    <name type="scientific">Paenibacillus phytorum</name>
    <dbReference type="NCBI Taxonomy" id="2654977"/>
    <lineage>
        <taxon>Bacteria</taxon>
        <taxon>Bacillati</taxon>
        <taxon>Bacillota</taxon>
        <taxon>Bacilli</taxon>
        <taxon>Bacillales</taxon>
        <taxon>Paenibacillaceae</taxon>
        <taxon>Paenibacillus</taxon>
    </lineage>
</organism>
<evidence type="ECO:0000313" key="2">
    <source>
        <dbReference type="Proteomes" id="UP000616779"/>
    </source>
</evidence>
<keyword evidence="2" id="KW-1185">Reference proteome</keyword>
<evidence type="ECO:0000313" key="1">
    <source>
        <dbReference type="EMBL" id="NOU71425.1"/>
    </source>
</evidence>